<sequence>MRLFMLLAGVTLFLASCTTNYEVKDLYGQWEGKSMGFTFNEDSSCEIKINGEKYPGDTHWRAAMGNTLEFTANGKVIMSNVTVKSLKDDVLTIEMRPMLNPKDLTTVIHEMKRVE</sequence>
<name>A0A915YJD2_9BACT</name>
<keyword evidence="3" id="KW-1185">Reference proteome</keyword>
<gene>
    <name evidence="2" type="ORF">AsAng_0049170</name>
</gene>
<dbReference type="KEGG" id="aup:AsAng_0049170"/>
<evidence type="ECO:0000313" key="2">
    <source>
        <dbReference type="EMBL" id="BDS14145.1"/>
    </source>
</evidence>
<keyword evidence="1" id="KW-0732">Signal</keyword>
<accession>A0A915YJD2</accession>
<evidence type="ECO:0000313" key="3">
    <source>
        <dbReference type="Proteomes" id="UP001060919"/>
    </source>
</evidence>
<dbReference type="EMBL" id="AP026867">
    <property type="protein sequence ID" value="BDS14145.1"/>
    <property type="molecule type" value="Genomic_DNA"/>
</dbReference>
<dbReference type="PROSITE" id="PS51257">
    <property type="entry name" value="PROKAR_LIPOPROTEIN"/>
    <property type="match status" value="1"/>
</dbReference>
<evidence type="ECO:0008006" key="4">
    <source>
        <dbReference type="Google" id="ProtNLM"/>
    </source>
</evidence>
<proteinExistence type="predicted"/>
<feature type="chain" id="PRO_5037617210" description="Lipocalin-like domain-containing protein" evidence="1">
    <location>
        <begin position="22"/>
        <end position="115"/>
    </location>
</feature>
<dbReference type="AlphaFoldDB" id="A0A915YJD2"/>
<dbReference type="RefSeq" id="WP_264789375.1">
    <property type="nucleotide sequence ID" value="NZ_AP026867.1"/>
</dbReference>
<protein>
    <recommendedName>
        <fullName evidence="4">Lipocalin-like domain-containing protein</fullName>
    </recommendedName>
</protein>
<reference evidence="2" key="1">
    <citation type="submission" date="2022-09" db="EMBL/GenBank/DDBJ databases">
        <title>Aureispira anguillicida sp. nov., isolated from Leptocephalus of Japanese eel Anguilla japonica.</title>
        <authorList>
            <person name="Yuasa K."/>
            <person name="Mekata T."/>
            <person name="Ikunari K."/>
        </authorList>
    </citation>
    <scope>NUCLEOTIDE SEQUENCE</scope>
    <source>
        <strain evidence="2">EL160426</strain>
    </source>
</reference>
<evidence type="ECO:0000256" key="1">
    <source>
        <dbReference type="SAM" id="SignalP"/>
    </source>
</evidence>
<organism evidence="2 3">
    <name type="scientific">Aureispira anguillae</name>
    <dbReference type="NCBI Taxonomy" id="2864201"/>
    <lineage>
        <taxon>Bacteria</taxon>
        <taxon>Pseudomonadati</taxon>
        <taxon>Bacteroidota</taxon>
        <taxon>Saprospiria</taxon>
        <taxon>Saprospirales</taxon>
        <taxon>Saprospiraceae</taxon>
        <taxon>Aureispira</taxon>
    </lineage>
</organism>
<dbReference type="Proteomes" id="UP001060919">
    <property type="component" value="Chromosome"/>
</dbReference>
<feature type="signal peptide" evidence="1">
    <location>
        <begin position="1"/>
        <end position="21"/>
    </location>
</feature>